<proteinExistence type="predicted"/>
<comment type="caution">
    <text evidence="1">The sequence shown here is derived from an EMBL/GenBank/DDBJ whole genome shotgun (WGS) entry which is preliminary data.</text>
</comment>
<evidence type="ECO:0000313" key="1">
    <source>
        <dbReference type="EMBL" id="MCI29810.1"/>
    </source>
</evidence>
<protein>
    <submittedName>
        <fullName evidence="1">Putative ribonuclease H protein</fullName>
    </submittedName>
</protein>
<dbReference type="Proteomes" id="UP000265520">
    <property type="component" value="Unassembled WGS sequence"/>
</dbReference>
<reference evidence="1 2" key="1">
    <citation type="journal article" date="2018" name="Front. Plant Sci.">
        <title>Red Clover (Trifolium pratense) and Zigzag Clover (T. medium) - A Picture of Genomic Similarities and Differences.</title>
        <authorList>
            <person name="Dluhosova J."/>
            <person name="Istvanek J."/>
            <person name="Nedelnik J."/>
            <person name="Repkova J."/>
        </authorList>
    </citation>
    <scope>NUCLEOTIDE SEQUENCE [LARGE SCALE GENOMIC DNA]</scope>
    <source>
        <strain evidence="2">cv. 10/8</strain>
        <tissue evidence="1">Leaf</tissue>
    </source>
</reference>
<sequence length="134" mass="15488">LSLQSLLENDKLSITNFPEWYSNLRIVLKHEKKLYVLEQQLPELPDATSPKADKDAYKKHCDDAHDIGCLMLATMNSELQKQHENMEAYDMIMHLKMLYKEQARYERIEVSGALFQCKLAEGNPVGPHVIRMIG</sequence>
<feature type="non-terminal residue" evidence="1">
    <location>
        <position position="1"/>
    </location>
</feature>
<keyword evidence="2" id="KW-1185">Reference proteome</keyword>
<dbReference type="AlphaFoldDB" id="A0A392R1U3"/>
<accession>A0A392R1U3</accession>
<name>A0A392R1U3_9FABA</name>
<evidence type="ECO:0000313" key="2">
    <source>
        <dbReference type="Proteomes" id="UP000265520"/>
    </source>
</evidence>
<dbReference type="EMBL" id="LXQA010175172">
    <property type="protein sequence ID" value="MCI29810.1"/>
    <property type="molecule type" value="Genomic_DNA"/>
</dbReference>
<feature type="non-terminal residue" evidence="1">
    <location>
        <position position="134"/>
    </location>
</feature>
<organism evidence="1 2">
    <name type="scientific">Trifolium medium</name>
    <dbReference type="NCBI Taxonomy" id="97028"/>
    <lineage>
        <taxon>Eukaryota</taxon>
        <taxon>Viridiplantae</taxon>
        <taxon>Streptophyta</taxon>
        <taxon>Embryophyta</taxon>
        <taxon>Tracheophyta</taxon>
        <taxon>Spermatophyta</taxon>
        <taxon>Magnoliopsida</taxon>
        <taxon>eudicotyledons</taxon>
        <taxon>Gunneridae</taxon>
        <taxon>Pentapetalae</taxon>
        <taxon>rosids</taxon>
        <taxon>fabids</taxon>
        <taxon>Fabales</taxon>
        <taxon>Fabaceae</taxon>
        <taxon>Papilionoideae</taxon>
        <taxon>50 kb inversion clade</taxon>
        <taxon>NPAAA clade</taxon>
        <taxon>Hologalegina</taxon>
        <taxon>IRL clade</taxon>
        <taxon>Trifolieae</taxon>
        <taxon>Trifolium</taxon>
    </lineage>
</organism>